<name>A0A7U6L951_9FUSO</name>
<dbReference type="KEGG" id="lwd:JCM16777_0131"/>
<keyword evidence="1" id="KW-0808">Transferase</keyword>
<dbReference type="AlphaFoldDB" id="A0A7U6L951"/>
<gene>
    <name evidence="1" type="ORF">JCM16777_0131</name>
</gene>
<dbReference type="GeneID" id="84803497"/>
<dbReference type="RefSeq" id="WP_018499770.1">
    <property type="nucleotide sequence ID" value="NZ_AP019829.2"/>
</dbReference>
<reference evidence="1 2" key="1">
    <citation type="submission" date="2019-07" db="EMBL/GenBank/DDBJ databases">
        <title>Complete Genome Sequence of Leptotrichia wadei Strain JCM16777.</title>
        <authorList>
            <person name="Watanabe S."/>
            <person name="Cui L."/>
        </authorList>
    </citation>
    <scope>NUCLEOTIDE SEQUENCE [LARGE SCALE GENOMIC DNA]</scope>
    <source>
        <strain evidence="1 2">JCM16777</strain>
    </source>
</reference>
<accession>A0A7U6L951</accession>
<dbReference type="Proteomes" id="UP000321943">
    <property type="component" value="Chromosome"/>
</dbReference>
<dbReference type="GO" id="GO:0016740">
    <property type="term" value="F:transferase activity"/>
    <property type="evidence" value="ECO:0007669"/>
    <property type="project" value="UniProtKB-KW"/>
</dbReference>
<dbReference type="Gene3D" id="3.90.550.60">
    <property type="match status" value="1"/>
</dbReference>
<sequence>MNIIQRSVFPKINLCTEQDLYFRVNEFASLDLKNSIIHFEKNGRVFTDTYFNSFTVGKWKNNTVIEDLNLKIKFKGKIKIIFKLSCLYSSNRVLSELYFENKDIKEILIPLYFFNELKNGMLFFEIRGLDTSEVYSFEYFTNTQIKNNINLGIVITHFNRQQYVLPAMERLKKELIEVPEFKGKVSLNIVDNSQNLPEVKGVNIIKNANLGGAGGFTRGLIYLQDQKKYTHCLFMDDDASCEVEGIKRTINLLEFAKKDNLSIAGAMLNEAKSYIQYENGAKFPGYWQPINNNFDLRDYRCLLKNEEEVAIPAYGGWWFFAFPISEVRHYAFPYFVRGDDIGFGLSHKFNIITLNGISSWQGDFEIKNGVVPAYLDTRNHIMQRFHNLVPCSLKSIIKISLLFLARNLLTYNYETALATVYAIEDVCKGPNFWRENVNMMKRRPEIAALAKEEKVIDIPLTEVDRSITFEENENGEEVEVHEKKLKTFFRWITLNGHLIPTIFFKSGMVQQKKGFGGTLRKVFRYKEVLYLHKLSNKGFILKHSKAKFFKVLFKYFGAILKLSLKYRKLHKEYLSTYDEFTSREFWEKQFYQ</sequence>
<dbReference type="InterPro" id="IPR029044">
    <property type="entry name" value="Nucleotide-diphossugar_trans"/>
</dbReference>
<evidence type="ECO:0000313" key="1">
    <source>
        <dbReference type="EMBL" id="BBM41907.1"/>
    </source>
</evidence>
<dbReference type="EMBL" id="AP019829">
    <property type="protein sequence ID" value="BBM41907.1"/>
    <property type="molecule type" value="Genomic_DNA"/>
</dbReference>
<organism evidence="1 2">
    <name type="scientific">Leptotrichia wadei</name>
    <dbReference type="NCBI Taxonomy" id="157687"/>
    <lineage>
        <taxon>Bacteria</taxon>
        <taxon>Fusobacteriati</taxon>
        <taxon>Fusobacteriota</taxon>
        <taxon>Fusobacteriia</taxon>
        <taxon>Fusobacteriales</taxon>
        <taxon>Leptotrichiaceae</taxon>
        <taxon>Leptotrichia</taxon>
    </lineage>
</organism>
<proteinExistence type="predicted"/>
<evidence type="ECO:0000313" key="2">
    <source>
        <dbReference type="Proteomes" id="UP000321943"/>
    </source>
</evidence>
<dbReference type="SUPFAM" id="SSF53448">
    <property type="entry name" value="Nucleotide-diphospho-sugar transferases"/>
    <property type="match status" value="1"/>
</dbReference>
<protein>
    <submittedName>
        <fullName evidence="1">Glycosyltransferase</fullName>
    </submittedName>
</protein>